<protein>
    <submittedName>
        <fullName evidence="1">L-2-amino-thiazoline-4-carboxylic acid hydrolase</fullName>
    </submittedName>
</protein>
<gene>
    <name evidence="1" type="ORF">SAMN02982929_04242</name>
    <name evidence="2" type="ORF">SAMN05216506_110159</name>
</gene>
<reference evidence="3 4" key="2">
    <citation type="submission" date="2016-10" db="EMBL/GenBank/DDBJ databases">
        <authorList>
            <person name="Varghese N."/>
            <person name="Submissions S."/>
        </authorList>
    </citation>
    <scope>NUCLEOTIDE SEQUENCE [LARGE SCALE GENOMIC DNA]</scope>
    <source>
        <strain evidence="4">ATCC 20501</strain>
        <strain evidence="2 3">CGMCC 4.3529</strain>
    </source>
</reference>
<accession>A0A1H6DDP7</accession>
<name>A0A1H6DDP7_9PSEU</name>
<dbReference type="Proteomes" id="UP000199690">
    <property type="component" value="Unassembled WGS sequence"/>
</dbReference>
<dbReference type="EMBL" id="FOME01000010">
    <property type="protein sequence ID" value="SFE30365.1"/>
    <property type="molecule type" value="Genomic_DNA"/>
</dbReference>
<accession>A0A1I1ZFC3</accession>
<dbReference type="RefSeq" id="WP_093356181.1">
    <property type="nucleotide sequence ID" value="NZ_FNVB01000006.1"/>
</dbReference>
<evidence type="ECO:0000313" key="3">
    <source>
        <dbReference type="Proteomes" id="UP000199690"/>
    </source>
</evidence>
<evidence type="ECO:0000313" key="4">
    <source>
        <dbReference type="Proteomes" id="UP000236729"/>
    </source>
</evidence>
<dbReference type="Pfam" id="PF14196">
    <property type="entry name" value="ATC_hydrolase"/>
    <property type="match status" value="1"/>
</dbReference>
<keyword evidence="1" id="KW-0378">Hydrolase</keyword>
<dbReference type="InterPro" id="IPR026002">
    <property type="entry name" value="ATC_hydrolase-like"/>
</dbReference>
<reference evidence="1" key="1">
    <citation type="submission" date="2016-10" db="EMBL/GenBank/DDBJ databases">
        <authorList>
            <person name="de Groot N.N."/>
        </authorList>
    </citation>
    <scope>NUCLEOTIDE SEQUENCE [LARGE SCALE GENOMIC DNA]</scope>
    <source>
        <strain evidence="1">ATCC 20501</strain>
    </source>
</reference>
<dbReference type="Proteomes" id="UP000236729">
    <property type="component" value="Unassembled WGS sequence"/>
</dbReference>
<evidence type="ECO:0000313" key="1">
    <source>
        <dbReference type="EMBL" id="SEG83351.1"/>
    </source>
</evidence>
<dbReference type="EMBL" id="FNVB01000006">
    <property type="protein sequence ID" value="SEG83351.1"/>
    <property type="molecule type" value="Genomic_DNA"/>
</dbReference>
<sequence>MDTDPFDLTSENHSPDPERDTALLLDGFFEHLGATLAGHRLPAELLGLVRERHAELLVTNLPSAVDDLARQHLRLTLALIAAFELLRPPLGSTAAVDAVRRAFVEPFGSTVREATRAMLDAAEDPFRAMVGVARTRENQYYGAAFEFRHAADDDRHFHQDVHRCFYQEVLAENSASELGPVLCAFDESWIGAVDPAVHGFRFERATTLALGGAHCPFHFSRES</sequence>
<evidence type="ECO:0000313" key="2">
    <source>
        <dbReference type="EMBL" id="SFE30365.1"/>
    </source>
</evidence>
<dbReference type="GO" id="GO:0016787">
    <property type="term" value="F:hydrolase activity"/>
    <property type="evidence" value="ECO:0007669"/>
    <property type="project" value="UniProtKB-KW"/>
</dbReference>
<dbReference type="AlphaFoldDB" id="A0A1H6DDP7"/>
<organism evidence="1 4">
    <name type="scientific">Saccharopolyspora kobensis</name>
    <dbReference type="NCBI Taxonomy" id="146035"/>
    <lineage>
        <taxon>Bacteria</taxon>
        <taxon>Bacillati</taxon>
        <taxon>Actinomycetota</taxon>
        <taxon>Actinomycetes</taxon>
        <taxon>Pseudonocardiales</taxon>
        <taxon>Pseudonocardiaceae</taxon>
        <taxon>Saccharopolyspora</taxon>
    </lineage>
</organism>
<proteinExistence type="predicted"/>
<keyword evidence="3" id="KW-1185">Reference proteome</keyword>